<feature type="compositionally biased region" description="Polar residues" evidence="1">
    <location>
        <begin position="88"/>
        <end position="99"/>
    </location>
</feature>
<proteinExistence type="predicted"/>
<evidence type="ECO:0000313" key="4">
    <source>
        <dbReference type="Proteomes" id="UP000532746"/>
    </source>
</evidence>
<keyword evidence="4" id="KW-1185">Reference proteome</keyword>
<feature type="signal peptide" evidence="2">
    <location>
        <begin position="1"/>
        <end position="20"/>
    </location>
</feature>
<evidence type="ECO:0000256" key="2">
    <source>
        <dbReference type="SAM" id="SignalP"/>
    </source>
</evidence>
<dbReference type="RefSeq" id="WP_183404622.1">
    <property type="nucleotide sequence ID" value="NZ_JACHGG010000005.1"/>
</dbReference>
<comment type="caution">
    <text evidence="3">The sequence shown here is derived from an EMBL/GenBank/DDBJ whole genome shotgun (WGS) entry which is preliminary data.</text>
</comment>
<evidence type="ECO:0000313" key="3">
    <source>
        <dbReference type="EMBL" id="MBB6060546.1"/>
    </source>
</evidence>
<accession>A0A7W9WDM4</accession>
<reference evidence="3 4" key="1">
    <citation type="submission" date="2020-08" db="EMBL/GenBank/DDBJ databases">
        <title>Genomic Encyclopedia of Type Strains, Phase IV (KMG-IV): sequencing the most valuable type-strain genomes for metagenomic binning, comparative biology and taxonomic classification.</title>
        <authorList>
            <person name="Goeker M."/>
        </authorList>
    </citation>
    <scope>NUCLEOTIDE SEQUENCE [LARGE SCALE GENOMIC DNA]</scope>
    <source>
        <strain evidence="3 4">DSM 26718</strain>
    </source>
</reference>
<dbReference type="EMBL" id="JACHGG010000005">
    <property type="protein sequence ID" value="MBB6060546.1"/>
    <property type="molecule type" value="Genomic_DNA"/>
</dbReference>
<gene>
    <name evidence="3" type="ORF">HNQ93_003420</name>
</gene>
<protein>
    <submittedName>
        <fullName evidence="3">Uncharacterized protein</fullName>
    </submittedName>
</protein>
<feature type="chain" id="PRO_5030661053" evidence="2">
    <location>
        <begin position="21"/>
        <end position="121"/>
    </location>
</feature>
<feature type="region of interest" description="Disordered" evidence="1">
    <location>
        <begin position="85"/>
        <end position="106"/>
    </location>
</feature>
<sequence>MKRCLLPTLLALGSLTAAHAQTSVVVNPDGTFSTLEQTGGSAVLINPNGTHSTVPNADSNPTVVVNPDGTHSTLHRHGGTSLLVAPSGSHQTLSSPTPDTTHHSRLPRIRKRKQQYADALF</sequence>
<dbReference type="AlphaFoldDB" id="A0A7W9WDM4"/>
<organism evidence="3 4">
    <name type="scientific">Hymenobacter luteus</name>
    <dbReference type="NCBI Taxonomy" id="1411122"/>
    <lineage>
        <taxon>Bacteria</taxon>
        <taxon>Pseudomonadati</taxon>
        <taxon>Bacteroidota</taxon>
        <taxon>Cytophagia</taxon>
        <taxon>Cytophagales</taxon>
        <taxon>Hymenobacteraceae</taxon>
        <taxon>Hymenobacter</taxon>
    </lineage>
</organism>
<evidence type="ECO:0000256" key="1">
    <source>
        <dbReference type="SAM" id="MobiDB-lite"/>
    </source>
</evidence>
<keyword evidence="2" id="KW-0732">Signal</keyword>
<name>A0A7W9WDM4_9BACT</name>
<dbReference type="Proteomes" id="UP000532746">
    <property type="component" value="Unassembled WGS sequence"/>
</dbReference>